<dbReference type="PANTHER" id="PTHR30204:SF93">
    <property type="entry name" value="HTH MERR-TYPE DOMAIN-CONTAINING PROTEIN"/>
    <property type="match status" value="1"/>
</dbReference>
<dbReference type="PROSITE" id="PS50937">
    <property type="entry name" value="HTH_MERR_2"/>
    <property type="match status" value="1"/>
</dbReference>
<sequence length="333" mass="37053">MDDNNETYPIGDVARRTGLSVSAIRYYSDAGVIAPTHVTEAGYRLYDVRAIARLELIRTLRDLDAGLDDIRRLLDGETSLHDLLATHLELVERQERDLRARRAVLRTLVKQGGTAAKVALMHKLVSMPDEERERLLDDFWNEVGENLDVPPGFVERLHTMRPRLPEDPTAAQLEAWIELADLVRGEEFRGAVRSWLQDTYGTFPGRRLADAPVWDFIHQEGMEIGKEVLEAYRSGLPADSPRSRELVVGMADATAGALAGGRSTAESRERLATAFLMVEEIQRSDAEENARYDATHGRYLSLVAVINGTPPDLGEEAPALFAWIAAALRASAR</sequence>
<feature type="domain" description="HTH merR-type" evidence="1">
    <location>
        <begin position="7"/>
        <end position="76"/>
    </location>
</feature>
<accession>A0ABW1BUK5</accession>
<comment type="caution">
    <text evidence="2">The sequence shown here is derived from an EMBL/GenBank/DDBJ whole genome shotgun (WGS) entry which is preliminary data.</text>
</comment>
<keyword evidence="3" id="KW-1185">Reference proteome</keyword>
<protein>
    <submittedName>
        <fullName evidence="2">MerR family transcriptional regulator</fullName>
    </submittedName>
</protein>
<gene>
    <name evidence="2" type="ORF">ACFPUY_17840</name>
</gene>
<dbReference type="Proteomes" id="UP001596096">
    <property type="component" value="Unassembled WGS sequence"/>
</dbReference>
<dbReference type="CDD" id="cd00592">
    <property type="entry name" value="HTH_MerR-like"/>
    <property type="match status" value="1"/>
</dbReference>
<dbReference type="SMART" id="SM00422">
    <property type="entry name" value="HTH_MERR"/>
    <property type="match status" value="1"/>
</dbReference>
<organism evidence="2 3">
    <name type="scientific">Nonomuraea harbinensis</name>
    <dbReference type="NCBI Taxonomy" id="1286938"/>
    <lineage>
        <taxon>Bacteria</taxon>
        <taxon>Bacillati</taxon>
        <taxon>Actinomycetota</taxon>
        <taxon>Actinomycetes</taxon>
        <taxon>Streptosporangiales</taxon>
        <taxon>Streptosporangiaceae</taxon>
        <taxon>Nonomuraea</taxon>
    </lineage>
</organism>
<evidence type="ECO:0000313" key="2">
    <source>
        <dbReference type="EMBL" id="MFC5816961.1"/>
    </source>
</evidence>
<evidence type="ECO:0000259" key="1">
    <source>
        <dbReference type="PROSITE" id="PS50937"/>
    </source>
</evidence>
<dbReference type="PANTHER" id="PTHR30204">
    <property type="entry name" value="REDOX-CYCLING DRUG-SENSING TRANSCRIPTIONAL ACTIVATOR SOXR"/>
    <property type="match status" value="1"/>
</dbReference>
<dbReference type="InterPro" id="IPR047057">
    <property type="entry name" value="MerR_fam"/>
</dbReference>
<dbReference type="Pfam" id="PF13411">
    <property type="entry name" value="MerR_1"/>
    <property type="match status" value="1"/>
</dbReference>
<dbReference type="RefSeq" id="WP_219549400.1">
    <property type="nucleotide sequence ID" value="NZ_JAHKRN010000047.1"/>
</dbReference>
<dbReference type="EMBL" id="JBHSNW010000008">
    <property type="protein sequence ID" value="MFC5816961.1"/>
    <property type="molecule type" value="Genomic_DNA"/>
</dbReference>
<dbReference type="InterPro" id="IPR000551">
    <property type="entry name" value="MerR-type_HTH_dom"/>
</dbReference>
<name>A0ABW1BUK5_9ACTN</name>
<evidence type="ECO:0000313" key="3">
    <source>
        <dbReference type="Proteomes" id="UP001596096"/>
    </source>
</evidence>
<reference evidence="3" key="1">
    <citation type="journal article" date="2019" name="Int. J. Syst. Evol. Microbiol.">
        <title>The Global Catalogue of Microorganisms (GCM) 10K type strain sequencing project: providing services to taxonomists for standard genome sequencing and annotation.</title>
        <authorList>
            <consortium name="The Broad Institute Genomics Platform"/>
            <consortium name="The Broad Institute Genome Sequencing Center for Infectious Disease"/>
            <person name="Wu L."/>
            <person name="Ma J."/>
        </authorList>
    </citation>
    <scope>NUCLEOTIDE SEQUENCE [LARGE SCALE GENOMIC DNA]</scope>
    <source>
        <strain evidence="3">CGMCC 4.7106</strain>
    </source>
</reference>
<proteinExistence type="predicted"/>